<sequence>CPDGWVGYREVCYFLSRKEGSWYESQKHCSSLGALLLVLKREWELFLLRLKGNADYWLGLQR</sequence>
<dbReference type="SUPFAM" id="SSF56436">
    <property type="entry name" value="C-type lectin-like"/>
    <property type="match status" value="1"/>
</dbReference>
<keyword evidence="3" id="KW-1185">Reference proteome</keyword>
<accession>A0A7K6WBE6</accession>
<evidence type="ECO:0000313" key="1">
    <source>
        <dbReference type="EMBL" id="NWX43948.1"/>
    </source>
</evidence>
<evidence type="ECO:0000313" key="2">
    <source>
        <dbReference type="EMBL" id="NWX43949.1"/>
    </source>
</evidence>
<dbReference type="EMBL" id="VZSC01007362">
    <property type="protein sequence ID" value="NWX43949.1"/>
    <property type="molecule type" value="Genomic_DNA"/>
</dbReference>
<organism evidence="1 3">
    <name type="scientific">Steatornis caripensis</name>
    <name type="common">Oilbird</name>
    <dbReference type="NCBI Taxonomy" id="48435"/>
    <lineage>
        <taxon>Eukaryota</taxon>
        <taxon>Metazoa</taxon>
        <taxon>Chordata</taxon>
        <taxon>Craniata</taxon>
        <taxon>Vertebrata</taxon>
        <taxon>Euteleostomi</taxon>
        <taxon>Archelosauria</taxon>
        <taxon>Archosauria</taxon>
        <taxon>Dinosauria</taxon>
        <taxon>Saurischia</taxon>
        <taxon>Theropoda</taxon>
        <taxon>Coelurosauria</taxon>
        <taxon>Aves</taxon>
        <taxon>Neognathae</taxon>
        <taxon>Neoaves</taxon>
        <taxon>Strisores</taxon>
        <taxon>Caprimulgiformes</taxon>
        <taxon>Steatornithidae</taxon>
        <taxon>Steatornis</taxon>
    </lineage>
</organism>
<dbReference type="InterPro" id="IPR050828">
    <property type="entry name" value="C-type_lectin/matrix_domain"/>
</dbReference>
<evidence type="ECO:0000313" key="3">
    <source>
        <dbReference type="Proteomes" id="UP000516988"/>
    </source>
</evidence>
<name>A0A7K6WBE6_STECA</name>
<dbReference type="EMBL" id="VZSC01007362">
    <property type="protein sequence ID" value="NWX43948.1"/>
    <property type="molecule type" value="Genomic_DNA"/>
</dbReference>
<comment type="caution">
    <text evidence="1">The sequence shown here is derived from an EMBL/GenBank/DDBJ whole genome shotgun (WGS) entry which is preliminary data.</text>
</comment>
<gene>
    <name evidence="1" type="primary">Clec2b_1</name>
    <name evidence="2" type="synonym">Clec2b_0</name>
    <name evidence="2" type="ORF">STECAR_R08966</name>
    <name evidence="1" type="ORF">STECAR_R08967</name>
</gene>
<dbReference type="PANTHER" id="PTHR45710">
    <property type="entry name" value="C-TYPE LECTIN DOMAIN-CONTAINING PROTEIN 180"/>
    <property type="match status" value="1"/>
</dbReference>
<dbReference type="Proteomes" id="UP000516988">
    <property type="component" value="Unassembled WGS sequence"/>
</dbReference>
<dbReference type="InterPro" id="IPR016186">
    <property type="entry name" value="C-type_lectin-like/link_sf"/>
</dbReference>
<dbReference type="Gene3D" id="3.10.100.10">
    <property type="entry name" value="Mannose-Binding Protein A, subunit A"/>
    <property type="match status" value="1"/>
</dbReference>
<dbReference type="PANTHER" id="PTHR45710:SF35">
    <property type="entry name" value="C-TYPE LECTIN DOMAIN FAMILY 2 MEMBER D"/>
    <property type="match status" value="1"/>
</dbReference>
<dbReference type="AlphaFoldDB" id="A0A7K6WBE6"/>
<proteinExistence type="predicted"/>
<dbReference type="OrthoDB" id="10059571at2759"/>
<reference evidence="1 3" key="1">
    <citation type="submission" date="2019-09" db="EMBL/GenBank/DDBJ databases">
        <title>Bird 10,000 Genomes (B10K) Project - Family phase.</title>
        <authorList>
            <person name="Zhang G."/>
        </authorList>
    </citation>
    <scope>NUCLEOTIDE SEQUENCE [LARGE SCALE GENOMIC DNA]</scope>
    <source>
        <strain evidence="1">OUT-0004</strain>
    </source>
</reference>
<protein>
    <submittedName>
        <fullName evidence="1">CLC2B protein</fullName>
    </submittedName>
</protein>
<feature type="non-terminal residue" evidence="1">
    <location>
        <position position="1"/>
    </location>
</feature>
<dbReference type="InterPro" id="IPR016187">
    <property type="entry name" value="CTDL_fold"/>
</dbReference>
<feature type="non-terminal residue" evidence="1">
    <location>
        <position position="62"/>
    </location>
</feature>